<accession>X1JFM6</accession>
<dbReference type="EMBL" id="BARU01046711">
    <property type="protein sequence ID" value="GAH92807.1"/>
    <property type="molecule type" value="Genomic_DNA"/>
</dbReference>
<evidence type="ECO:0000313" key="1">
    <source>
        <dbReference type="EMBL" id="GAH92807.1"/>
    </source>
</evidence>
<dbReference type="AlphaFoldDB" id="X1JFM6"/>
<gene>
    <name evidence="1" type="ORF">S03H2_70335</name>
</gene>
<protein>
    <submittedName>
        <fullName evidence="1">Uncharacterized protein</fullName>
    </submittedName>
</protein>
<sequence>MTYERIVRGEDEIYGDSLVLLYIYEFSNRQLQNTITWSDNDWAPFIVYINPDSVGKFPNRVM</sequence>
<feature type="non-terminal residue" evidence="1">
    <location>
        <position position="62"/>
    </location>
</feature>
<organism evidence="1">
    <name type="scientific">marine sediment metagenome</name>
    <dbReference type="NCBI Taxonomy" id="412755"/>
    <lineage>
        <taxon>unclassified sequences</taxon>
        <taxon>metagenomes</taxon>
        <taxon>ecological metagenomes</taxon>
    </lineage>
</organism>
<proteinExistence type="predicted"/>
<reference evidence="1" key="1">
    <citation type="journal article" date="2014" name="Front. Microbiol.">
        <title>High frequency of phylogenetically diverse reductive dehalogenase-homologous genes in deep subseafloor sedimentary metagenomes.</title>
        <authorList>
            <person name="Kawai M."/>
            <person name="Futagami T."/>
            <person name="Toyoda A."/>
            <person name="Takaki Y."/>
            <person name="Nishi S."/>
            <person name="Hori S."/>
            <person name="Arai W."/>
            <person name="Tsubouchi T."/>
            <person name="Morono Y."/>
            <person name="Uchiyama I."/>
            <person name="Ito T."/>
            <person name="Fujiyama A."/>
            <person name="Inagaki F."/>
            <person name="Takami H."/>
        </authorList>
    </citation>
    <scope>NUCLEOTIDE SEQUENCE</scope>
    <source>
        <strain evidence="1">Expedition CK06-06</strain>
    </source>
</reference>
<comment type="caution">
    <text evidence="1">The sequence shown here is derived from an EMBL/GenBank/DDBJ whole genome shotgun (WGS) entry which is preliminary data.</text>
</comment>
<name>X1JFM6_9ZZZZ</name>